<dbReference type="Proteomes" id="UP000439780">
    <property type="component" value="Unassembled WGS sequence"/>
</dbReference>
<dbReference type="RefSeq" id="WP_160752359.1">
    <property type="nucleotide sequence ID" value="NZ_WTYA01000002.1"/>
</dbReference>
<organism evidence="1 2">
    <name type="scientific">Qipengyuania algicida</name>
    <dbReference type="NCBI Taxonomy" id="1836209"/>
    <lineage>
        <taxon>Bacteria</taxon>
        <taxon>Pseudomonadati</taxon>
        <taxon>Pseudomonadota</taxon>
        <taxon>Alphaproteobacteria</taxon>
        <taxon>Sphingomonadales</taxon>
        <taxon>Erythrobacteraceae</taxon>
        <taxon>Qipengyuania</taxon>
    </lineage>
</organism>
<evidence type="ECO:0000313" key="2">
    <source>
        <dbReference type="Proteomes" id="UP000439780"/>
    </source>
</evidence>
<dbReference type="EMBL" id="WTYA01000002">
    <property type="protein sequence ID" value="MXP28088.1"/>
    <property type="molecule type" value="Genomic_DNA"/>
</dbReference>
<accession>A0A845AM55</accession>
<gene>
    <name evidence="1" type="ORF">GRI58_04530</name>
</gene>
<sequence length="57" mass="5612">MIRVGPSGFAGSGALILGIRQFSACAEAALGKAATDMAQAMDASTGKRVEASDVIAA</sequence>
<dbReference type="AlphaFoldDB" id="A0A845AM55"/>
<keyword evidence="2" id="KW-1185">Reference proteome</keyword>
<evidence type="ECO:0000313" key="1">
    <source>
        <dbReference type="EMBL" id="MXP28088.1"/>
    </source>
</evidence>
<reference evidence="1 2" key="1">
    <citation type="submission" date="2019-12" db="EMBL/GenBank/DDBJ databases">
        <title>Genomic-based taxomic classification of the family Erythrobacteraceae.</title>
        <authorList>
            <person name="Xu L."/>
        </authorList>
    </citation>
    <scope>NUCLEOTIDE SEQUENCE [LARGE SCALE GENOMIC DNA]</scope>
    <source>
        <strain evidence="1 2">KEMB 9005-328</strain>
    </source>
</reference>
<proteinExistence type="predicted"/>
<protein>
    <submittedName>
        <fullName evidence="1">Uncharacterized protein</fullName>
    </submittedName>
</protein>
<name>A0A845AM55_9SPHN</name>
<comment type="caution">
    <text evidence="1">The sequence shown here is derived from an EMBL/GenBank/DDBJ whole genome shotgun (WGS) entry which is preliminary data.</text>
</comment>